<dbReference type="Proteomes" id="UP000095743">
    <property type="component" value="Chromosome"/>
</dbReference>
<dbReference type="SMART" id="SM00746">
    <property type="entry name" value="TRASH"/>
    <property type="match status" value="1"/>
</dbReference>
<reference evidence="2 3" key="1">
    <citation type="submission" date="2016-09" db="EMBL/GenBank/DDBJ databases">
        <title>Genomic analysis reveals versatility of anaerobic energy metabolism of Geosporobacter ferrireducens IRF9 of phylum Firmicutes.</title>
        <authorList>
            <person name="Kim S.-J."/>
        </authorList>
    </citation>
    <scope>NUCLEOTIDE SEQUENCE [LARGE SCALE GENOMIC DNA]</scope>
    <source>
        <strain evidence="2 3">IRF9</strain>
    </source>
</reference>
<organism evidence="2 3">
    <name type="scientific">Geosporobacter ferrireducens</name>
    <dbReference type="NCBI Taxonomy" id="1424294"/>
    <lineage>
        <taxon>Bacteria</taxon>
        <taxon>Bacillati</taxon>
        <taxon>Bacillota</taxon>
        <taxon>Clostridia</taxon>
        <taxon>Peptostreptococcales</taxon>
        <taxon>Thermotaleaceae</taxon>
        <taxon>Geosporobacter</taxon>
    </lineage>
</organism>
<keyword evidence="3" id="KW-1185">Reference proteome</keyword>
<dbReference type="KEGG" id="gfe:Gferi_07215"/>
<evidence type="ECO:0000259" key="1">
    <source>
        <dbReference type="SMART" id="SM00746"/>
    </source>
</evidence>
<evidence type="ECO:0000313" key="3">
    <source>
        <dbReference type="Proteomes" id="UP000095743"/>
    </source>
</evidence>
<accession>A0A1D8GEP2</accession>
<proteinExistence type="predicted"/>
<dbReference type="RefSeq" id="WP_069974980.1">
    <property type="nucleotide sequence ID" value="NZ_CP017269.1"/>
</dbReference>
<protein>
    <recommendedName>
        <fullName evidence="1">TRASH domain-containing protein</fullName>
    </recommendedName>
</protein>
<dbReference type="Pfam" id="PF06467">
    <property type="entry name" value="zf-FCS"/>
    <property type="match status" value="1"/>
</dbReference>
<name>A0A1D8GEP2_9FIRM</name>
<gene>
    <name evidence="2" type="ORF">Gferi_07215</name>
</gene>
<dbReference type="InterPro" id="IPR010507">
    <property type="entry name" value="Znf_MYM"/>
</dbReference>
<evidence type="ECO:0000313" key="2">
    <source>
        <dbReference type="EMBL" id="AOT69379.1"/>
    </source>
</evidence>
<dbReference type="STRING" id="1424294.Gferi_07215"/>
<feature type="domain" description="TRASH" evidence="1">
    <location>
        <begin position="65"/>
        <end position="103"/>
    </location>
</feature>
<sequence length="109" mass="13067">MNVFVQLIWIFALALVIKRIFKKMIPVRVSPLKDNVRKDSEWGEKKDLVKEIHAHRERLVEMVEDEYCNVYIPEDKAYPVIDVHGKTHYFCSLECREKYLLEHRHLKAS</sequence>
<dbReference type="InterPro" id="IPR011017">
    <property type="entry name" value="TRASH_dom"/>
</dbReference>
<dbReference type="EMBL" id="CP017269">
    <property type="protein sequence ID" value="AOT69379.1"/>
    <property type="molecule type" value="Genomic_DNA"/>
</dbReference>
<dbReference type="OrthoDB" id="9809270at2"/>
<dbReference type="GO" id="GO:0008270">
    <property type="term" value="F:zinc ion binding"/>
    <property type="evidence" value="ECO:0007669"/>
    <property type="project" value="InterPro"/>
</dbReference>
<dbReference type="AlphaFoldDB" id="A0A1D8GEP2"/>